<feature type="transmembrane region" description="Helical" evidence="1">
    <location>
        <begin position="18"/>
        <end position="41"/>
    </location>
</feature>
<evidence type="ECO:0000256" key="1">
    <source>
        <dbReference type="SAM" id="Phobius"/>
    </source>
</evidence>
<sequence length="57" mass="6350">MVIWNMCHGQTPPTEKEFIPVTAGITANVFVAFLGVIKGIFKLSDEDVQPKQMVDEE</sequence>
<dbReference type="AlphaFoldDB" id="A0A238TAT1"/>
<proteinExistence type="predicted"/>
<accession>A0A238TAT1</accession>
<keyword evidence="1" id="KW-0812">Transmembrane</keyword>
<evidence type="ECO:0000313" key="2">
    <source>
        <dbReference type="EMBL" id="SMQ12263.1"/>
    </source>
</evidence>
<name>A0A238TAT1_9NEIS</name>
<evidence type="ECO:0000313" key="4">
    <source>
        <dbReference type="Proteomes" id="UP000215450"/>
    </source>
</evidence>
<reference evidence="3 4" key="2">
    <citation type="submission" date="2017-06" db="EMBL/GenBank/DDBJ databases">
        <authorList>
            <person name="Kim H.J."/>
            <person name="Triplett B.A."/>
        </authorList>
    </citation>
    <scope>NUCLEOTIDE SEQUENCE [LARGE SCALE GENOMIC DNA]</scope>
    <source>
        <strain evidence="3">Kingella_eburonensis</strain>
    </source>
</reference>
<reference evidence="2" key="1">
    <citation type="submission" date="2017-05" db="EMBL/GenBank/DDBJ databases">
        <authorList>
            <person name="Song R."/>
            <person name="Chenine A.L."/>
            <person name="Ruprecht R.M."/>
        </authorList>
    </citation>
    <scope>NUCLEOTIDE SEQUENCE</scope>
    <source>
        <strain evidence="2">Kingella_eburonensis</strain>
    </source>
</reference>
<dbReference type="RefSeq" id="WP_180676215.1">
    <property type="nucleotide sequence ID" value="NZ_FXUV02000021.1"/>
</dbReference>
<organism evidence="3 4">
    <name type="scientific">Kingella negevensis</name>
    <dbReference type="NCBI Taxonomy" id="1522312"/>
    <lineage>
        <taxon>Bacteria</taxon>
        <taxon>Pseudomonadati</taxon>
        <taxon>Pseudomonadota</taxon>
        <taxon>Betaproteobacteria</taxon>
        <taxon>Neisseriales</taxon>
        <taxon>Neisseriaceae</taxon>
        <taxon>Kingella</taxon>
    </lineage>
</organism>
<keyword evidence="1" id="KW-1133">Transmembrane helix</keyword>
<gene>
    <name evidence="3" type="ORF">KEBURONENSIS_00145</name>
</gene>
<keyword evidence="1" id="KW-0472">Membrane</keyword>
<evidence type="ECO:0000313" key="3">
    <source>
        <dbReference type="EMBL" id="SNB67301.1"/>
    </source>
</evidence>
<dbReference type="EMBL" id="FXUV02000021">
    <property type="protein sequence ID" value="SNB67301.1"/>
    <property type="molecule type" value="Genomic_DNA"/>
</dbReference>
<protein>
    <submittedName>
        <fullName evidence="3">Uncharacterized protein</fullName>
    </submittedName>
</protein>
<dbReference type="Proteomes" id="UP000215450">
    <property type="component" value="Unassembled WGS sequence"/>
</dbReference>
<keyword evidence="4" id="KW-1185">Reference proteome</keyword>
<dbReference type="EMBL" id="FXUV01000019">
    <property type="protein sequence ID" value="SMQ12263.1"/>
    <property type="molecule type" value="Genomic_DNA"/>
</dbReference>